<dbReference type="KEGG" id="alus:STSP2_03408"/>
<keyword evidence="2" id="KW-0472">Membrane</keyword>
<name>A0A1U9NQJ4_9BACT</name>
<feature type="transmembrane region" description="Helical" evidence="2">
    <location>
        <begin position="49"/>
        <end position="70"/>
    </location>
</feature>
<dbReference type="AlphaFoldDB" id="A0A1U9NQJ4"/>
<feature type="region of interest" description="Disordered" evidence="1">
    <location>
        <begin position="1"/>
        <end position="39"/>
    </location>
</feature>
<keyword evidence="4" id="KW-1185">Reference proteome</keyword>
<proteinExistence type="predicted"/>
<gene>
    <name evidence="3" type="ORF">STSP2_03408</name>
</gene>
<evidence type="ECO:0000313" key="3">
    <source>
        <dbReference type="EMBL" id="AQT70203.1"/>
    </source>
</evidence>
<reference evidence="4" key="1">
    <citation type="submission" date="2017-02" db="EMBL/GenBank/DDBJ databases">
        <title>Comparative genomics and description of representatives of a novel lineage of planctomycetes thriving in anoxic sediments.</title>
        <authorList>
            <person name="Spring S."/>
            <person name="Bunk B."/>
            <person name="Sproer C."/>
        </authorList>
    </citation>
    <scope>NUCLEOTIDE SEQUENCE [LARGE SCALE GENOMIC DNA]</scope>
    <source>
        <strain evidence="4">ST-NAGAB-D1</strain>
    </source>
</reference>
<evidence type="ECO:0000313" key="4">
    <source>
        <dbReference type="Proteomes" id="UP000189674"/>
    </source>
</evidence>
<evidence type="ECO:0000256" key="2">
    <source>
        <dbReference type="SAM" id="Phobius"/>
    </source>
</evidence>
<organism evidence="3 4">
    <name type="scientific">Anaerohalosphaera lusitana</name>
    <dbReference type="NCBI Taxonomy" id="1936003"/>
    <lineage>
        <taxon>Bacteria</taxon>
        <taxon>Pseudomonadati</taxon>
        <taxon>Planctomycetota</taxon>
        <taxon>Phycisphaerae</taxon>
        <taxon>Sedimentisphaerales</taxon>
        <taxon>Anaerohalosphaeraceae</taxon>
        <taxon>Anaerohalosphaera</taxon>
    </lineage>
</organism>
<feature type="compositionally biased region" description="Basic residues" evidence="1">
    <location>
        <begin position="1"/>
        <end position="10"/>
    </location>
</feature>
<dbReference type="STRING" id="1936003.STSP2_03408"/>
<dbReference type="RefSeq" id="WP_146663811.1">
    <property type="nucleotide sequence ID" value="NZ_CP019791.1"/>
</dbReference>
<evidence type="ECO:0000256" key="1">
    <source>
        <dbReference type="SAM" id="MobiDB-lite"/>
    </source>
</evidence>
<accession>A0A1U9NQJ4</accession>
<protein>
    <submittedName>
        <fullName evidence="3">Uncharacterized protein</fullName>
    </submittedName>
</protein>
<sequence length="318" mass="35626">MAKRKKKKQNKSGGLFGFIGVGSQKKRKKRKTKAEKKESRERTVYRLKMGFAMLFGLALFAGIAVGFVVLERYVKQVSPVAEKAGPIKLDSPDWFATTPAIKTAVTDKLGGRNFKLNANTAEAIGLALEDLPWLYNVKAVMTNESVQVTADYRKPLAIVEIRGKQFHLAWQDETVPKEQRKLYLLPYVSIDSIHSVNITGFDAVGRPKAGEVLQSRQVGAAVRIIELLRIMDKKICPQNPLLHEIVSIDVSNYAGHRDAPRIVLYSEDGIAVNWGAPVGEGESNFEPGYVKKLTALYEVYQLRQMTLEGNKFIDLRYE</sequence>
<feature type="compositionally biased region" description="Basic residues" evidence="1">
    <location>
        <begin position="24"/>
        <end position="34"/>
    </location>
</feature>
<dbReference type="EMBL" id="CP019791">
    <property type="protein sequence ID" value="AQT70203.1"/>
    <property type="molecule type" value="Genomic_DNA"/>
</dbReference>
<keyword evidence="2" id="KW-0812">Transmembrane</keyword>
<dbReference type="Proteomes" id="UP000189674">
    <property type="component" value="Chromosome"/>
</dbReference>
<keyword evidence="2" id="KW-1133">Transmembrane helix</keyword>